<name>A0A084AR76_STACB</name>
<evidence type="ECO:0000313" key="2">
    <source>
        <dbReference type="EMBL" id="KEY67805.1"/>
    </source>
</evidence>
<sequence>MTRATTSVQILLLDIHGLTTTVFIHQYVFGIYDEQYDLTFDDEPMRHYTEVNGQPVIVQLAGEHVNFRTMLAPVDYSKFRID</sequence>
<dbReference type="Proteomes" id="UP000028045">
    <property type="component" value="Unassembled WGS sequence"/>
</dbReference>
<dbReference type="HOGENOM" id="CLU_2559814_0_0_1"/>
<keyword evidence="1" id="KW-0732">Signal</keyword>
<organism evidence="2 3">
    <name type="scientific">Stachybotrys chartarum (strain CBS 109288 / IBT 7711)</name>
    <name type="common">Toxic black mold</name>
    <name type="synonym">Stilbospora chartarum</name>
    <dbReference type="NCBI Taxonomy" id="1280523"/>
    <lineage>
        <taxon>Eukaryota</taxon>
        <taxon>Fungi</taxon>
        <taxon>Dikarya</taxon>
        <taxon>Ascomycota</taxon>
        <taxon>Pezizomycotina</taxon>
        <taxon>Sordariomycetes</taxon>
        <taxon>Hypocreomycetidae</taxon>
        <taxon>Hypocreales</taxon>
        <taxon>Stachybotryaceae</taxon>
        <taxon>Stachybotrys</taxon>
    </lineage>
</organism>
<dbReference type="AlphaFoldDB" id="A0A084AR76"/>
<feature type="chain" id="PRO_5001770954" evidence="1">
    <location>
        <begin position="21"/>
        <end position="82"/>
    </location>
</feature>
<protein>
    <submittedName>
        <fullName evidence="2">Uncharacterized protein</fullName>
    </submittedName>
</protein>
<proteinExistence type="predicted"/>
<reference evidence="2 3" key="1">
    <citation type="journal article" date="2014" name="BMC Genomics">
        <title>Comparative genome sequencing reveals chemotype-specific gene clusters in the toxigenic black mold Stachybotrys.</title>
        <authorList>
            <person name="Semeiks J."/>
            <person name="Borek D."/>
            <person name="Otwinowski Z."/>
            <person name="Grishin N.V."/>
        </authorList>
    </citation>
    <scope>NUCLEOTIDE SEQUENCE [LARGE SCALE GENOMIC DNA]</scope>
    <source>
        <strain evidence="3">CBS 109288 / IBT 7711</strain>
    </source>
</reference>
<evidence type="ECO:0000256" key="1">
    <source>
        <dbReference type="SAM" id="SignalP"/>
    </source>
</evidence>
<dbReference type="EMBL" id="KL648604">
    <property type="protein sequence ID" value="KEY67805.1"/>
    <property type="molecule type" value="Genomic_DNA"/>
</dbReference>
<keyword evidence="3" id="KW-1185">Reference proteome</keyword>
<evidence type="ECO:0000313" key="3">
    <source>
        <dbReference type="Proteomes" id="UP000028045"/>
    </source>
</evidence>
<accession>A0A084AR76</accession>
<feature type="signal peptide" evidence="1">
    <location>
        <begin position="1"/>
        <end position="20"/>
    </location>
</feature>
<gene>
    <name evidence="2" type="ORF">S7711_10810</name>
</gene>